<feature type="region of interest" description="Disordered" evidence="1">
    <location>
        <begin position="280"/>
        <end position="302"/>
    </location>
</feature>
<evidence type="ECO:0000313" key="2">
    <source>
        <dbReference type="EMBL" id="CBJ29050.1"/>
    </source>
</evidence>
<feature type="region of interest" description="Disordered" evidence="1">
    <location>
        <begin position="319"/>
        <end position="347"/>
    </location>
</feature>
<feature type="compositionally biased region" description="Basic and acidic residues" evidence="1">
    <location>
        <begin position="319"/>
        <end position="328"/>
    </location>
</feature>
<reference evidence="2 3" key="1">
    <citation type="journal article" date="2010" name="Nature">
        <title>The Ectocarpus genome and the independent evolution of multicellularity in brown algae.</title>
        <authorList>
            <person name="Cock J.M."/>
            <person name="Sterck L."/>
            <person name="Rouze P."/>
            <person name="Scornet D."/>
            <person name="Allen A.E."/>
            <person name="Amoutzias G."/>
            <person name="Anthouard V."/>
            <person name="Artiguenave F."/>
            <person name="Aury J.M."/>
            <person name="Badger J.H."/>
            <person name="Beszteri B."/>
            <person name="Billiau K."/>
            <person name="Bonnet E."/>
            <person name="Bothwell J.H."/>
            <person name="Bowler C."/>
            <person name="Boyen C."/>
            <person name="Brownlee C."/>
            <person name="Carrano C.J."/>
            <person name="Charrier B."/>
            <person name="Cho G.Y."/>
            <person name="Coelho S.M."/>
            <person name="Collen J."/>
            <person name="Corre E."/>
            <person name="Da Silva C."/>
            <person name="Delage L."/>
            <person name="Delaroque N."/>
            <person name="Dittami S.M."/>
            <person name="Doulbeau S."/>
            <person name="Elias M."/>
            <person name="Farnham G."/>
            <person name="Gachon C.M."/>
            <person name="Gschloessl B."/>
            <person name="Heesch S."/>
            <person name="Jabbari K."/>
            <person name="Jubin C."/>
            <person name="Kawai H."/>
            <person name="Kimura K."/>
            <person name="Kloareg B."/>
            <person name="Kupper F.C."/>
            <person name="Lang D."/>
            <person name="Le Bail A."/>
            <person name="Leblanc C."/>
            <person name="Lerouge P."/>
            <person name="Lohr M."/>
            <person name="Lopez P.J."/>
            <person name="Martens C."/>
            <person name="Maumus F."/>
            <person name="Michel G."/>
            <person name="Miranda-Saavedra D."/>
            <person name="Morales J."/>
            <person name="Moreau H."/>
            <person name="Motomura T."/>
            <person name="Nagasato C."/>
            <person name="Napoli C.A."/>
            <person name="Nelson D.R."/>
            <person name="Nyvall-Collen P."/>
            <person name="Peters A.F."/>
            <person name="Pommier C."/>
            <person name="Potin P."/>
            <person name="Poulain J."/>
            <person name="Quesneville H."/>
            <person name="Read B."/>
            <person name="Rensing S.A."/>
            <person name="Ritter A."/>
            <person name="Rousvoal S."/>
            <person name="Samanta M."/>
            <person name="Samson G."/>
            <person name="Schroeder D.C."/>
            <person name="Segurens B."/>
            <person name="Strittmatter M."/>
            <person name="Tonon T."/>
            <person name="Tregear J.W."/>
            <person name="Valentin K."/>
            <person name="von Dassow P."/>
            <person name="Yamagishi T."/>
            <person name="Van de Peer Y."/>
            <person name="Wincker P."/>
        </authorList>
    </citation>
    <scope>NUCLEOTIDE SEQUENCE [LARGE SCALE GENOMIC DNA]</scope>
    <source>
        <strain evidence="3">Ec32 / CCAP1310/4</strain>
    </source>
</reference>
<feature type="compositionally biased region" description="Gly residues" evidence="1">
    <location>
        <begin position="413"/>
        <end position="425"/>
    </location>
</feature>
<evidence type="ECO:0000256" key="1">
    <source>
        <dbReference type="SAM" id="MobiDB-lite"/>
    </source>
</evidence>
<evidence type="ECO:0008006" key="4">
    <source>
        <dbReference type="Google" id="ProtNLM"/>
    </source>
</evidence>
<dbReference type="PANTHER" id="PTHR21439">
    <property type="entry name" value="OXIDORED-NITRO DOMAIN-CONTAINING PROTEIN"/>
    <property type="match status" value="1"/>
</dbReference>
<dbReference type="InterPro" id="IPR019332">
    <property type="entry name" value="OSCP1"/>
</dbReference>
<sequence length="454" mass="48354">MTSGMKLVLPMVVLNMGGEMVNILHQRLNAQNVVEDKRTAVLRDVIGTMYAHQFVEELFKPQDMYSEKATKEVFYKLAHSSIMRLNESSMSKLFDLVTMGVKYQALSCAQPQQLLQVTLNHLETIKEMVPPLASRVDAVIETTIAAYRHLDTFGWMQLRQRLLEFFQGRRVKISLFLQHGVQLPNGTLVLDPTGKLPVGAETPGMIRYLGSGDADEAVVLLPMAAADTVHGSLTTYVDFDSPMGTNFYEPSPNGALDPGAVGMKTPATKAAAAAVAEAARRKIGRTTSDDKRESKEGEGASTATAGLNLLAALLGAQAKDEGGDDDRGGGGGGAKRRGGQRDSFKINLFPEDPFDAAQAKGGDDGDLEGQTVTIDLASSHTGCAKMLRELDLSDDIDDSNGSGRKGVDTTRRAGGGVNGTAGAKGGDGEDCGRPGDDDGLDDLLDLMDSTAESK</sequence>
<dbReference type="PANTHER" id="PTHR21439:SF0">
    <property type="entry name" value="PROTEIN OSCP1"/>
    <property type="match status" value="1"/>
</dbReference>
<dbReference type="eggNOG" id="KOG4033">
    <property type="taxonomic scope" value="Eukaryota"/>
</dbReference>
<dbReference type="STRING" id="2880.D7FJE7"/>
<name>D7FJE7_ECTSI</name>
<organism evidence="2 3">
    <name type="scientific">Ectocarpus siliculosus</name>
    <name type="common">Brown alga</name>
    <name type="synonym">Conferva siliculosa</name>
    <dbReference type="NCBI Taxonomy" id="2880"/>
    <lineage>
        <taxon>Eukaryota</taxon>
        <taxon>Sar</taxon>
        <taxon>Stramenopiles</taxon>
        <taxon>Ochrophyta</taxon>
        <taxon>PX clade</taxon>
        <taxon>Phaeophyceae</taxon>
        <taxon>Ectocarpales</taxon>
        <taxon>Ectocarpaceae</taxon>
        <taxon>Ectocarpus</taxon>
    </lineage>
</organism>
<evidence type="ECO:0000313" key="3">
    <source>
        <dbReference type="Proteomes" id="UP000002630"/>
    </source>
</evidence>
<feature type="compositionally biased region" description="Basic and acidic residues" evidence="1">
    <location>
        <begin position="287"/>
        <end position="298"/>
    </location>
</feature>
<protein>
    <recommendedName>
        <fullName evidence="4">Protein OSCP1</fullName>
    </recommendedName>
</protein>
<dbReference type="EMBL" id="FN649742">
    <property type="protein sequence ID" value="CBJ29050.1"/>
    <property type="molecule type" value="Genomic_DNA"/>
</dbReference>
<feature type="compositionally biased region" description="Basic and acidic residues" evidence="1">
    <location>
        <begin position="426"/>
        <end position="436"/>
    </location>
</feature>
<dbReference type="GO" id="GO:0005886">
    <property type="term" value="C:plasma membrane"/>
    <property type="evidence" value="ECO:0007669"/>
    <property type="project" value="TreeGrafter"/>
</dbReference>
<accession>D7FJE7</accession>
<dbReference type="Pfam" id="PF10188">
    <property type="entry name" value="Oscp1"/>
    <property type="match status" value="1"/>
</dbReference>
<dbReference type="AlphaFoldDB" id="D7FJE7"/>
<dbReference type="GO" id="GO:0005737">
    <property type="term" value="C:cytoplasm"/>
    <property type="evidence" value="ECO:0007669"/>
    <property type="project" value="TreeGrafter"/>
</dbReference>
<dbReference type="OrthoDB" id="2157380at2759"/>
<feature type="region of interest" description="Disordered" evidence="1">
    <location>
        <begin position="393"/>
        <end position="454"/>
    </location>
</feature>
<dbReference type="InParanoid" id="D7FJE7"/>
<dbReference type="OMA" id="SHTGCAK"/>
<keyword evidence="3" id="KW-1185">Reference proteome</keyword>
<dbReference type="Proteomes" id="UP000002630">
    <property type="component" value="Linkage Group LG17"/>
</dbReference>
<proteinExistence type="predicted"/>
<gene>
    <name evidence="2" type="ORF">Esi_0133_0051</name>
</gene>
<dbReference type="EMBL" id="FN647953">
    <property type="protein sequence ID" value="CBJ29050.1"/>
    <property type="molecule type" value="Genomic_DNA"/>
</dbReference>